<evidence type="ECO:0000256" key="1">
    <source>
        <dbReference type="SAM" id="MobiDB-lite"/>
    </source>
</evidence>
<evidence type="ECO:0008006" key="4">
    <source>
        <dbReference type="Google" id="ProtNLM"/>
    </source>
</evidence>
<dbReference type="EMBL" id="JAVFWL010000006">
    <property type="protein sequence ID" value="KAK6764251.1"/>
    <property type="molecule type" value="Genomic_DNA"/>
</dbReference>
<reference evidence="2 3" key="1">
    <citation type="submission" date="2023-08" db="EMBL/GenBank/DDBJ databases">
        <title>A Necator americanus chromosomal reference genome.</title>
        <authorList>
            <person name="Ilik V."/>
            <person name="Petrzelkova K.J."/>
            <person name="Pardy F."/>
            <person name="Fuh T."/>
            <person name="Niatou-Singa F.S."/>
            <person name="Gouil Q."/>
            <person name="Baker L."/>
            <person name="Ritchie M.E."/>
            <person name="Jex A.R."/>
            <person name="Gazzola D."/>
            <person name="Li H."/>
            <person name="Toshio Fujiwara R."/>
            <person name="Zhan B."/>
            <person name="Aroian R.V."/>
            <person name="Pafco B."/>
            <person name="Schwarz E.M."/>
        </authorList>
    </citation>
    <scope>NUCLEOTIDE SEQUENCE [LARGE SCALE GENOMIC DNA]</scope>
    <source>
        <strain evidence="2 3">Aroian</strain>
        <tissue evidence="2">Whole animal</tissue>
    </source>
</reference>
<feature type="region of interest" description="Disordered" evidence="1">
    <location>
        <begin position="46"/>
        <end position="77"/>
    </location>
</feature>
<sequence>MTSSIGKLNSKSPANAPYFIPAATSNGDVHTAGVRTTVVIRVRRKDSLDESKAEQHLDRHYCGNTRETGKCGKSAID</sequence>
<evidence type="ECO:0000313" key="3">
    <source>
        <dbReference type="Proteomes" id="UP001303046"/>
    </source>
</evidence>
<evidence type="ECO:0000313" key="2">
    <source>
        <dbReference type="EMBL" id="KAK6764251.1"/>
    </source>
</evidence>
<organism evidence="2 3">
    <name type="scientific">Necator americanus</name>
    <name type="common">Human hookworm</name>
    <dbReference type="NCBI Taxonomy" id="51031"/>
    <lineage>
        <taxon>Eukaryota</taxon>
        <taxon>Metazoa</taxon>
        <taxon>Ecdysozoa</taxon>
        <taxon>Nematoda</taxon>
        <taxon>Chromadorea</taxon>
        <taxon>Rhabditida</taxon>
        <taxon>Rhabditina</taxon>
        <taxon>Rhabditomorpha</taxon>
        <taxon>Strongyloidea</taxon>
        <taxon>Ancylostomatidae</taxon>
        <taxon>Bunostominae</taxon>
        <taxon>Necator</taxon>
    </lineage>
</organism>
<comment type="caution">
    <text evidence="2">The sequence shown here is derived from an EMBL/GenBank/DDBJ whole genome shotgun (WGS) entry which is preliminary data.</text>
</comment>
<feature type="compositionally biased region" description="Polar residues" evidence="1">
    <location>
        <begin position="1"/>
        <end position="13"/>
    </location>
</feature>
<feature type="region of interest" description="Disordered" evidence="1">
    <location>
        <begin position="1"/>
        <end position="26"/>
    </location>
</feature>
<keyword evidence="3" id="KW-1185">Reference proteome</keyword>
<gene>
    <name evidence="2" type="primary">Necator_chrX.g24699</name>
    <name evidence="2" type="ORF">RB195_024534</name>
</gene>
<accession>A0ABR1EQT5</accession>
<dbReference type="Proteomes" id="UP001303046">
    <property type="component" value="Unassembled WGS sequence"/>
</dbReference>
<proteinExistence type="predicted"/>
<name>A0ABR1EQT5_NECAM</name>
<feature type="compositionally biased region" description="Basic and acidic residues" evidence="1">
    <location>
        <begin position="46"/>
        <end position="61"/>
    </location>
</feature>
<protein>
    <recommendedName>
        <fullName evidence="4">Kinesin motor domain-containing protein</fullName>
    </recommendedName>
</protein>